<reference evidence="3" key="1">
    <citation type="submission" date="2020-10" db="EMBL/GenBank/DDBJ databases">
        <authorList>
            <person name="Han B."/>
            <person name="Lu T."/>
            <person name="Zhao Q."/>
            <person name="Huang X."/>
            <person name="Zhao Y."/>
        </authorList>
    </citation>
    <scope>NUCLEOTIDE SEQUENCE</scope>
</reference>
<feature type="region of interest" description="Disordered" evidence="1">
    <location>
        <begin position="213"/>
        <end position="233"/>
    </location>
</feature>
<sequence length="233" mass="25686">MESFSTVAGAMDSGSGKPEEVAAYQSKEAKQARLQSMLAALLDDPILVDVPRKPSLADVDTLINLELGSAMRLTVVKLDNTSFEVAVLNSATVKDLKLAIRKKINEIKQEQMGHRHISWKHVWDNYCLTHHNEKLIDDNSALSAYGVRNNSKKIYMFISGRPNKVAPENRSNHLEASTSFVRPLIIASVSIVFLSLVLSVSRRTSCPEYIGSTQEEENTASSMVLAGKRNPSS</sequence>
<dbReference type="PANTHER" id="PTHR14942">
    <property type="entry name" value="U11/U12 SMALL NUCLEAR RIBONUCLEOPROTEIN 25 KDA PROTEIN"/>
    <property type="match status" value="1"/>
</dbReference>
<dbReference type="GO" id="GO:0000398">
    <property type="term" value="P:mRNA splicing, via spliceosome"/>
    <property type="evidence" value="ECO:0007669"/>
    <property type="project" value="InterPro"/>
</dbReference>
<dbReference type="PANTHER" id="PTHR14942:SF0">
    <property type="entry name" value="U11_U12 SMALL NUCLEAR RIBONUCLEOPROTEIN 25 KDA PROTEIN"/>
    <property type="match status" value="1"/>
</dbReference>
<evidence type="ECO:0000259" key="2">
    <source>
        <dbReference type="Pfam" id="PF18036"/>
    </source>
</evidence>
<proteinExistence type="predicted"/>
<dbReference type="CDD" id="cd17058">
    <property type="entry name" value="Ubl_SNRNP25"/>
    <property type="match status" value="1"/>
</dbReference>
<dbReference type="InterPro" id="IPR039690">
    <property type="entry name" value="SNRNP25"/>
</dbReference>
<dbReference type="Gene3D" id="3.10.20.90">
    <property type="entry name" value="Phosphatidylinositol 3-kinase Catalytic Subunit, Chain A, domain 1"/>
    <property type="match status" value="1"/>
</dbReference>
<name>A0A811QQK4_9POAL</name>
<evidence type="ECO:0000313" key="3">
    <source>
        <dbReference type="EMBL" id="CAD6259176.1"/>
    </source>
</evidence>
<feature type="region of interest" description="Disordered" evidence="1">
    <location>
        <begin position="1"/>
        <end position="20"/>
    </location>
</feature>
<gene>
    <name evidence="3" type="ORF">NCGR_LOCUS42617</name>
</gene>
<dbReference type="InterPro" id="IPR040610">
    <property type="entry name" value="SNRNP25_ubiquitin"/>
</dbReference>
<evidence type="ECO:0000313" key="4">
    <source>
        <dbReference type="Proteomes" id="UP000604825"/>
    </source>
</evidence>
<comment type="caution">
    <text evidence="3">The sequence shown here is derived from an EMBL/GenBank/DDBJ whole genome shotgun (WGS) entry which is preliminary data.</text>
</comment>
<dbReference type="SUPFAM" id="SSF54236">
    <property type="entry name" value="Ubiquitin-like"/>
    <property type="match status" value="1"/>
</dbReference>
<protein>
    <recommendedName>
        <fullName evidence="2">SNRNP25 ubiquitin-like domain-containing protein</fullName>
    </recommendedName>
</protein>
<evidence type="ECO:0000256" key="1">
    <source>
        <dbReference type="SAM" id="MobiDB-lite"/>
    </source>
</evidence>
<organism evidence="3 4">
    <name type="scientific">Miscanthus lutarioriparius</name>
    <dbReference type="NCBI Taxonomy" id="422564"/>
    <lineage>
        <taxon>Eukaryota</taxon>
        <taxon>Viridiplantae</taxon>
        <taxon>Streptophyta</taxon>
        <taxon>Embryophyta</taxon>
        <taxon>Tracheophyta</taxon>
        <taxon>Spermatophyta</taxon>
        <taxon>Magnoliopsida</taxon>
        <taxon>Liliopsida</taxon>
        <taxon>Poales</taxon>
        <taxon>Poaceae</taxon>
        <taxon>PACMAD clade</taxon>
        <taxon>Panicoideae</taxon>
        <taxon>Andropogonodae</taxon>
        <taxon>Andropogoneae</taxon>
        <taxon>Saccharinae</taxon>
        <taxon>Miscanthus</taxon>
    </lineage>
</organism>
<dbReference type="OrthoDB" id="72819at2759"/>
<dbReference type="InterPro" id="IPR029071">
    <property type="entry name" value="Ubiquitin-like_domsf"/>
</dbReference>
<feature type="domain" description="SNRNP25 ubiquitin-like" evidence="2">
    <location>
        <begin position="71"/>
        <end position="152"/>
    </location>
</feature>
<dbReference type="Pfam" id="PF18036">
    <property type="entry name" value="Ubiquitin_4"/>
    <property type="match status" value="1"/>
</dbReference>
<dbReference type="EMBL" id="CAJGYO010000011">
    <property type="protein sequence ID" value="CAD6259176.1"/>
    <property type="molecule type" value="Genomic_DNA"/>
</dbReference>
<keyword evidence="4" id="KW-1185">Reference proteome</keyword>
<dbReference type="Proteomes" id="UP000604825">
    <property type="component" value="Unassembled WGS sequence"/>
</dbReference>
<dbReference type="AlphaFoldDB" id="A0A811QQK4"/>
<accession>A0A811QQK4</accession>